<evidence type="ECO:0000313" key="5">
    <source>
        <dbReference type="Proteomes" id="UP000095727"/>
    </source>
</evidence>
<gene>
    <name evidence="4" type="primary">dinB_1</name>
    <name evidence="2" type="synonym">dinB</name>
    <name evidence="4" type="ORF">ERS852574_02899</name>
</gene>
<evidence type="ECO:0000313" key="4">
    <source>
        <dbReference type="EMBL" id="CUN13139.1"/>
    </source>
</evidence>
<name>A0A173UE62_9FIRM</name>
<keyword evidence="2" id="KW-0235">DNA replication</keyword>
<dbReference type="InterPro" id="IPR043128">
    <property type="entry name" value="Rev_trsase/Diguanyl_cyclase"/>
</dbReference>
<keyword evidence="2" id="KW-0460">Magnesium</keyword>
<dbReference type="GO" id="GO:0000287">
    <property type="term" value="F:magnesium ion binding"/>
    <property type="evidence" value="ECO:0007669"/>
    <property type="project" value="UniProtKB-UniRule"/>
</dbReference>
<dbReference type="GO" id="GO:0006261">
    <property type="term" value="P:DNA-templated DNA replication"/>
    <property type="evidence" value="ECO:0007669"/>
    <property type="project" value="UniProtKB-UniRule"/>
</dbReference>
<comment type="catalytic activity">
    <reaction evidence="2">
        <text>DNA(n) + a 2'-deoxyribonucleoside 5'-triphosphate = DNA(n+1) + diphosphate</text>
        <dbReference type="Rhea" id="RHEA:22508"/>
        <dbReference type="Rhea" id="RHEA-COMP:17339"/>
        <dbReference type="Rhea" id="RHEA-COMP:17340"/>
        <dbReference type="ChEBI" id="CHEBI:33019"/>
        <dbReference type="ChEBI" id="CHEBI:61560"/>
        <dbReference type="ChEBI" id="CHEBI:173112"/>
        <dbReference type="EC" id="2.7.7.7"/>
    </reaction>
</comment>
<dbReference type="AlphaFoldDB" id="A0A173UE62"/>
<dbReference type="GO" id="GO:0009432">
    <property type="term" value="P:SOS response"/>
    <property type="evidence" value="ECO:0007669"/>
    <property type="project" value="TreeGrafter"/>
</dbReference>
<dbReference type="InterPro" id="IPR043502">
    <property type="entry name" value="DNA/RNA_pol_sf"/>
</dbReference>
<dbReference type="InterPro" id="IPR036775">
    <property type="entry name" value="DNA_pol_Y-fam_lit_finger_sf"/>
</dbReference>
<keyword evidence="2" id="KW-0963">Cytoplasm</keyword>
<sequence length="477" mass="53864">MNIIFRIFCVYDEPSADLCLHKDLHLSNVHHLAVKRDGVQSIQIEQESACSIIYREETAGMSHIIFHIDVNSAYLSWTAVEQLKNGADVDIRTIPAIIGGDRESRHGIVLAKSPSAKKFGIRTGEPVVNAFRKCPNLHMDPPNHRMYREYSRRLMDFLKTYTPEIEQVSVDECYMDFTGIAQRFSSPVEAAYEIKARVYEKFGFTVNVGISTNKLLAKMASDFEKPNRVHTLFPEEVKEKMWPLPVSELFMAGKSSVAILEKLEIRTIGELAQTDPKLLEFHLKSHGRTLWEFANGIGDAKVQSEETAAKGVGNSTTLPKDVEKAEDAKKVLFSLAESVGKRLRKAGQKANMVSVEIRYSDFQNVSHQKQLGRASGADQVIYEAACSLFDELWNGEPIRLLGVRTAKLVDEDEPEQLSLFDLQFEVKSEKPKKSMEKLKKLSAAMGEIRGKYGADAVIRGSVLEQREKEKKYEKKQF</sequence>
<dbReference type="PANTHER" id="PTHR11076:SF33">
    <property type="entry name" value="DNA POLYMERASE KAPPA"/>
    <property type="match status" value="1"/>
</dbReference>
<dbReference type="GO" id="GO:0003684">
    <property type="term" value="F:damaged DNA binding"/>
    <property type="evidence" value="ECO:0007669"/>
    <property type="project" value="InterPro"/>
</dbReference>
<accession>A0A173UE62</accession>
<comment type="cofactor">
    <cofactor evidence="2">
        <name>Mg(2+)</name>
        <dbReference type="ChEBI" id="CHEBI:18420"/>
    </cofactor>
    <text evidence="2">Binds 2 magnesium ions per subunit.</text>
</comment>
<keyword evidence="2" id="KW-0234">DNA repair</keyword>
<comment type="subcellular location">
    <subcellularLocation>
        <location evidence="2">Cytoplasm</location>
    </subcellularLocation>
</comment>
<feature type="site" description="Substrate discrimination" evidence="2">
    <location>
        <position position="74"/>
    </location>
</feature>
<dbReference type="SUPFAM" id="SSF56672">
    <property type="entry name" value="DNA/RNA polymerases"/>
    <property type="match status" value="1"/>
</dbReference>
<reference evidence="4 5" key="1">
    <citation type="submission" date="2015-09" db="EMBL/GenBank/DDBJ databases">
        <authorList>
            <consortium name="Pathogen Informatics"/>
        </authorList>
    </citation>
    <scope>NUCLEOTIDE SEQUENCE [LARGE SCALE GENOMIC DNA]</scope>
    <source>
        <strain evidence="4 5">2789STDY5834962</strain>
    </source>
</reference>
<evidence type="ECO:0000259" key="3">
    <source>
        <dbReference type="PROSITE" id="PS50173"/>
    </source>
</evidence>
<feature type="domain" description="UmuC" evidence="3">
    <location>
        <begin position="65"/>
        <end position="253"/>
    </location>
</feature>
<keyword evidence="2 4" id="KW-0548">Nucleotidyltransferase</keyword>
<protein>
    <recommendedName>
        <fullName evidence="2">DNA polymerase IV</fullName>
        <shortName evidence="2">Pol IV</shortName>
        <ecNumber evidence="2">2.7.7.7</ecNumber>
    </recommendedName>
</protein>
<keyword evidence="2" id="KW-0238">DNA-binding</keyword>
<dbReference type="InterPro" id="IPR017961">
    <property type="entry name" value="DNA_pol_Y-fam_little_finger"/>
</dbReference>
<comment type="similarity">
    <text evidence="1 2">Belongs to the DNA polymerase type-Y family.</text>
</comment>
<evidence type="ECO:0000256" key="2">
    <source>
        <dbReference type="HAMAP-Rule" id="MF_01113"/>
    </source>
</evidence>
<dbReference type="SUPFAM" id="SSF100879">
    <property type="entry name" value="Lesion bypass DNA polymerase (Y-family), little finger domain"/>
    <property type="match status" value="1"/>
</dbReference>
<dbReference type="EC" id="2.7.7.7" evidence="2"/>
<dbReference type="Proteomes" id="UP000095727">
    <property type="component" value="Unassembled WGS sequence"/>
</dbReference>
<organism evidence="4 5">
    <name type="scientific">Coprococcus comes</name>
    <dbReference type="NCBI Taxonomy" id="410072"/>
    <lineage>
        <taxon>Bacteria</taxon>
        <taxon>Bacillati</taxon>
        <taxon>Bacillota</taxon>
        <taxon>Clostridia</taxon>
        <taxon>Lachnospirales</taxon>
        <taxon>Lachnospiraceae</taxon>
        <taxon>Coprococcus</taxon>
    </lineage>
</organism>
<dbReference type="InterPro" id="IPR022880">
    <property type="entry name" value="DNApol_IV"/>
</dbReference>
<keyword evidence="2" id="KW-0515">Mutator protein</keyword>
<dbReference type="EMBL" id="CYXR01000027">
    <property type="protein sequence ID" value="CUN13139.1"/>
    <property type="molecule type" value="Genomic_DNA"/>
</dbReference>
<dbReference type="Pfam" id="PF11799">
    <property type="entry name" value="IMS_C"/>
    <property type="match status" value="1"/>
</dbReference>
<keyword evidence="2 4" id="KW-0808">Transferase</keyword>
<keyword evidence="2" id="KW-0239">DNA-directed DNA polymerase</keyword>
<dbReference type="GO" id="GO:0042276">
    <property type="term" value="P:error-prone translesion synthesis"/>
    <property type="evidence" value="ECO:0007669"/>
    <property type="project" value="TreeGrafter"/>
</dbReference>
<keyword evidence="2" id="KW-0479">Metal-binding</keyword>
<evidence type="ECO:0000256" key="1">
    <source>
        <dbReference type="ARBA" id="ARBA00010945"/>
    </source>
</evidence>
<dbReference type="Gene3D" id="1.10.150.20">
    <property type="entry name" value="5' to 3' exonuclease, C-terminal subdomain"/>
    <property type="match status" value="1"/>
</dbReference>
<dbReference type="InterPro" id="IPR050116">
    <property type="entry name" value="DNA_polymerase-Y"/>
</dbReference>
<comment type="function">
    <text evidence="2">Poorly processive, error-prone DNA polymerase involved in untargeted mutagenesis. Copies undamaged DNA at stalled replication forks, which arise in vivo from mismatched or misaligned primer ends. These misaligned primers can be extended by PolIV. Exhibits no 3'-5' exonuclease (proofreading) activity. May be involved in translesional synthesis, in conjunction with the beta clamp from PolIII.</text>
</comment>
<comment type="subunit">
    <text evidence="2">Monomer.</text>
</comment>
<dbReference type="GO" id="GO:0006281">
    <property type="term" value="P:DNA repair"/>
    <property type="evidence" value="ECO:0007669"/>
    <property type="project" value="UniProtKB-UniRule"/>
</dbReference>
<feature type="active site" evidence="2">
    <location>
        <position position="172"/>
    </location>
</feature>
<dbReference type="Gene3D" id="3.40.1170.60">
    <property type="match status" value="1"/>
</dbReference>
<dbReference type="PANTHER" id="PTHR11076">
    <property type="entry name" value="DNA REPAIR POLYMERASE UMUC / TRANSFERASE FAMILY MEMBER"/>
    <property type="match status" value="1"/>
</dbReference>
<dbReference type="GO" id="GO:0005829">
    <property type="term" value="C:cytosol"/>
    <property type="evidence" value="ECO:0007669"/>
    <property type="project" value="TreeGrafter"/>
</dbReference>
<dbReference type="HAMAP" id="MF_01113">
    <property type="entry name" value="DNApol_IV"/>
    <property type="match status" value="1"/>
</dbReference>
<dbReference type="GO" id="GO:0003887">
    <property type="term" value="F:DNA-directed DNA polymerase activity"/>
    <property type="evidence" value="ECO:0007669"/>
    <property type="project" value="UniProtKB-UniRule"/>
</dbReference>
<keyword evidence="2" id="KW-0227">DNA damage</keyword>
<feature type="binding site" evidence="2">
    <location>
        <position position="69"/>
    </location>
    <ligand>
        <name>Mg(2+)</name>
        <dbReference type="ChEBI" id="CHEBI:18420"/>
    </ligand>
</feature>
<dbReference type="PROSITE" id="PS50173">
    <property type="entry name" value="UMUC"/>
    <property type="match status" value="1"/>
</dbReference>
<feature type="binding site" evidence="2">
    <location>
        <position position="171"/>
    </location>
    <ligand>
        <name>Mg(2+)</name>
        <dbReference type="ChEBI" id="CHEBI:18420"/>
    </ligand>
</feature>
<dbReference type="Pfam" id="PF00817">
    <property type="entry name" value="IMS"/>
    <property type="match status" value="1"/>
</dbReference>
<dbReference type="InterPro" id="IPR001126">
    <property type="entry name" value="UmuC"/>
</dbReference>
<proteinExistence type="inferred from homology"/>
<dbReference type="Gene3D" id="3.30.70.270">
    <property type="match status" value="1"/>
</dbReference>
<dbReference type="CDD" id="cd03586">
    <property type="entry name" value="PolY_Pol_IV_kappa"/>
    <property type="match status" value="1"/>
</dbReference>
<dbReference type="Gene3D" id="3.30.1490.100">
    <property type="entry name" value="DNA polymerase, Y-family, little finger domain"/>
    <property type="match status" value="1"/>
</dbReference>